<evidence type="ECO:0000313" key="4">
    <source>
        <dbReference type="Proteomes" id="UP000604825"/>
    </source>
</evidence>
<keyword evidence="2" id="KW-0812">Transmembrane</keyword>
<feature type="region of interest" description="Disordered" evidence="1">
    <location>
        <begin position="1"/>
        <end position="21"/>
    </location>
</feature>
<gene>
    <name evidence="3" type="ORF">NCGR_LOCUS62800</name>
</gene>
<name>A0A811SB48_9POAL</name>
<keyword evidence="4" id="KW-1185">Reference proteome</keyword>
<keyword evidence="2" id="KW-0472">Membrane</keyword>
<evidence type="ECO:0000313" key="3">
    <source>
        <dbReference type="EMBL" id="CAD6338702.1"/>
    </source>
</evidence>
<organism evidence="3 4">
    <name type="scientific">Miscanthus lutarioriparius</name>
    <dbReference type="NCBI Taxonomy" id="422564"/>
    <lineage>
        <taxon>Eukaryota</taxon>
        <taxon>Viridiplantae</taxon>
        <taxon>Streptophyta</taxon>
        <taxon>Embryophyta</taxon>
        <taxon>Tracheophyta</taxon>
        <taxon>Spermatophyta</taxon>
        <taxon>Magnoliopsida</taxon>
        <taxon>Liliopsida</taxon>
        <taxon>Poales</taxon>
        <taxon>Poaceae</taxon>
        <taxon>PACMAD clade</taxon>
        <taxon>Panicoideae</taxon>
        <taxon>Andropogonodae</taxon>
        <taxon>Andropogoneae</taxon>
        <taxon>Saccharinae</taxon>
        <taxon>Miscanthus</taxon>
    </lineage>
</organism>
<proteinExistence type="predicted"/>
<protein>
    <submittedName>
        <fullName evidence="3">Uncharacterized protein</fullName>
    </submittedName>
</protein>
<evidence type="ECO:0000256" key="2">
    <source>
        <dbReference type="SAM" id="Phobius"/>
    </source>
</evidence>
<feature type="transmembrane region" description="Helical" evidence="2">
    <location>
        <begin position="98"/>
        <end position="115"/>
    </location>
</feature>
<dbReference type="Proteomes" id="UP000604825">
    <property type="component" value="Unassembled WGS sequence"/>
</dbReference>
<feature type="transmembrane region" description="Helical" evidence="2">
    <location>
        <begin position="66"/>
        <end position="86"/>
    </location>
</feature>
<dbReference type="EMBL" id="CAJGYO010000019">
    <property type="protein sequence ID" value="CAD6338702.1"/>
    <property type="molecule type" value="Genomic_DNA"/>
</dbReference>
<keyword evidence="2" id="KW-1133">Transmembrane helix</keyword>
<sequence length="118" mass="12438">MANQQQERPNHPANLQHIGGHDNVEAGHRDNLLDAARVLMLLGAAAAVSASASASTECSNSPDADAAWIFLAFVTWLLGVCLLSLVPLEGWLPQADRLAGAAIAGAGAVLRRFFVPWN</sequence>
<evidence type="ECO:0000256" key="1">
    <source>
        <dbReference type="SAM" id="MobiDB-lite"/>
    </source>
</evidence>
<dbReference type="AlphaFoldDB" id="A0A811SB48"/>
<reference evidence="3" key="1">
    <citation type="submission" date="2020-10" db="EMBL/GenBank/DDBJ databases">
        <authorList>
            <person name="Han B."/>
            <person name="Lu T."/>
            <person name="Zhao Q."/>
            <person name="Huang X."/>
            <person name="Zhao Y."/>
        </authorList>
    </citation>
    <scope>NUCLEOTIDE SEQUENCE</scope>
</reference>
<comment type="caution">
    <text evidence="3">The sequence shown here is derived from an EMBL/GenBank/DDBJ whole genome shotgun (WGS) entry which is preliminary data.</text>
</comment>
<accession>A0A811SB48</accession>